<dbReference type="OrthoDB" id="630895at2759"/>
<protein>
    <submittedName>
        <fullName evidence="2">Gcn5-related n-acetyltransferase</fullName>
    </submittedName>
</protein>
<gene>
    <name evidence="2" type="ORF">F503_08252</name>
</gene>
<evidence type="ECO:0000313" key="3">
    <source>
        <dbReference type="Proteomes" id="UP000016923"/>
    </source>
</evidence>
<dbReference type="InterPro" id="IPR016181">
    <property type="entry name" value="Acyl_CoA_acyltransferase"/>
</dbReference>
<proteinExistence type="predicted"/>
<dbReference type="eggNOG" id="ENOG502RXXF">
    <property type="taxonomic scope" value="Eukaryota"/>
</dbReference>
<name>S3C1Y9_OPHP1</name>
<dbReference type="STRING" id="1262450.S3C1Y9"/>
<feature type="domain" description="N-acetyltransferase" evidence="1">
    <location>
        <begin position="22"/>
        <end position="188"/>
    </location>
</feature>
<dbReference type="EMBL" id="KE148155">
    <property type="protein sequence ID" value="EPE05721.1"/>
    <property type="molecule type" value="Genomic_DNA"/>
</dbReference>
<dbReference type="Gene3D" id="3.40.630.30">
    <property type="match status" value="1"/>
</dbReference>
<dbReference type="PROSITE" id="PS51186">
    <property type="entry name" value="GNAT"/>
    <property type="match status" value="1"/>
</dbReference>
<dbReference type="Proteomes" id="UP000016923">
    <property type="component" value="Unassembled WGS sequence"/>
</dbReference>
<organism evidence="2 3">
    <name type="scientific">Ophiostoma piceae (strain UAMH 11346)</name>
    <name type="common">Sap stain fungus</name>
    <dbReference type="NCBI Taxonomy" id="1262450"/>
    <lineage>
        <taxon>Eukaryota</taxon>
        <taxon>Fungi</taxon>
        <taxon>Dikarya</taxon>
        <taxon>Ascomycota</taxon>
        <taxon>Pezizomycotina</taxon>
        <taxon>Sordariomycetes</taxon>
        <taxon>Sordariomycetidae</taxon>
        <taxon>Ophiostomatales</taxon>
        <taxon>Ophiostomataceae</taxon>
        <taxon>Ophiostoma</taxon>
    </lineage>
</organism>
<dbReference type="OMA" id="FAVTRML"/>
<reference evidence="2 3" key="1">
    <citation type="journal article" date="2013" name="BMC Genomics">
        <title>The genome and transcriptome of the pine saprophyte Ophiostoma piceae, and a comparison with the bark beetle-associated pine pathogen Grosmannia clavigera.</title>
        <authorList>
            <person name="Haridas S."/>
            <person name="Wang Y."/>
            <person name="Lim L."/>
            <person name="Massoumi Alamouti S."/>
            <person name="Jackman S."/>
            <person name="Docking R."/>
            <person name="Robertson G."/>
            <person name="Birol I."/>
            <person name="Bohlmann J."/>
            <person name="Breuil C."/>
        </authorList>
    </citation>
    <scope>NUCLEOTIDE SEQUENCE [LARGE SCALE GENOMIC DNA]</scope>
    <source>
        <strain evidence="2 3">UAMH 11346</strain>
    </source>
</reference>
<dbReference type="PANTHER" id="PTHR43328:SF1">
    <property type="entry name" value="N-ACETYLTRANSFERASE DOMAIN-CONTAINING PROTEIN"/>
    <property type="match status" value="1"/>
</dbReference>
<dbReference type="VEuPathDB" id="FungiDB:F503_08252"/>
<dbReference type="PANTHER" id="PTHR43328">
    <property type="entry name" value="ACETYLTRANSFERASE-RELATED"/>
    <property type="match status" value="1"/>
</dbReference>
<dbReference type="SUPFAM" id="SSF55729">
    <property type="entry name" value="Acyl-CoA N-acyltransferases (Nat)"/>
    <property type="match status" value="1"/>
</dbReference>
<sequence>MLEMTTRPTQPAAEPLLRLSRCILRPYTASDAPSLAQAANNAKIARWMRNAFPHPYTRKDAETWIPIARTPSPMRDLAICSLDGTTIMGGIGLKADGDIKYRTMEVGYWLGEDFWGQSIATEAVMAFCEWAFAAFPKLLRIEAEVFEGNDASTHVLEKAGFDFEARHRQCIEKMGVVLDALIYCRFRPASAT</sequence>
<dbReference type="Pfam" id="PF13302">
    <property type="entry name" value="Acetyltransf_3"/>
    <property type="match status" value="1"/>
</dbReference>
<evidence type="ECO:0000259" key="1">
    <source>
        <dbReference type="PROSITE" id="PS51186"/>
    </source>
</evidence>
<dbReference type="GO" id="GO:0016747">
    <property type="term" value="F:acyltransferase activity, transferring groups other than amino-acyl groups"/>
    <property type="evidence" value="ECO:0007669"/>
    <property type="project" value="InterPro"/>
</dbReference>
<evidence type="ECO:0000313" key="2">
    <source>
        <dbReference type="EMBL" id="EPE05721.1"/>
    </source>
</evidence>
<accession>S3C1Y9</accession>
<dbReference type="AlphaFoldDB" id="S3C1Y9"/>
<keyword evidence="2" id="KW-0808">Transferase</keyword>
<keyword evidence="3" id="KW-1185">Reference proteome</keyword>
<dbReference type="HOGENOM" id="CLU_013985_3_4_1"/>
<dbReference type="InterPro" id="IPR000182">
    <property type="entry name" value="GNAT_dom"/>
</dbReference>